<organism evidence="2 3">
    <name type="scientific">Talaromyces stipitatus (strain ATCC 10500 / CBS 375.48 / QM 6759 / NRRL 1006)</name>
    <name type="common">Penicillium stipitatum</name>
    <dbReference type="NCBI Taxonomy" id="441959"/>
    <lineage>
        <taxon>Eukaryota</taxon>
        <taxon>Fungi</taxon>
        <taxon>Dikarya</taxon>
        <taxon>Ascomycota</taxon>
        <taxon>Pezizomycotina</taxon>
        <taxon>Eurotiomycetes</taxon>
        <taxon>Eurotiomycetidae</taxon>
        <taxon>Eurotiales</taxon>
        <taxon>Trichocomaceae</taxon>
        <taxon>Talaromyces</taxon>
        <taxon>Talaromyces sect. Talaromyces</taxon>
    </lineage>
</organism>
<dbReference type="Pfam" id="PF04801">
    <property type="entry name" value="RPC5"/>
    <property type="match status" value="1"/>
</dbReference>
<dbReference type="HOGENOM" id="CLU_045565_1_0_1"/>
<dbReference type="PANTHER" id="PTHR12069">
    <property type="entry name" value="DNA-DIRECTED RNA POLYMERASES III 80 KDA POLYPEPTIDE RNA POLYMERASE III SUBUNIT 5"/>
    <property type="match status" value="1"/>
</dbReference>
<dbReference type="eggNOG" id="KOG2354">
    <property type="taxonomic scope" value="Eukaryota"/>
</dbReference>
<dbReference type="AlphaFoldDB" id="B8MRE9"/>
<dbReference type="InterPro" id="IPR006886">
    <property type="entry name" value="RNA_pol_III_Rpc5"/>
</dbReference>
<dbReference type="GO" id="GO:0042797">
    <property type="term" value="P:tRNA transcription by RNA polymerase III"/>
    <property type="evidence" value="ECO:0007669"/>
    <property type="project" value="TreeGrafter"/>
</dbReference>
<proteinExistence type="predicted"/>
<evidence type="ECO:0000256" key="1">
    <source>
        <dbReference type="SAM" id="MobiDB-lite"/>
    </source>
</evidence>
<dbReference type="Proteomes" id="UP000001745">
    <property type="component" value="Unassembled WGS sequence"/>
</dbReference>
<gene>
    <name evidence="2" type="ORF">TSTA_055460</name>
</gene>
<dbReference type="GeneID" id="8102239"/>
<evidence type="ECO:0000313" key="2">
    <source>
        <dbReference type="EMBL" id="EED13044.1"/>
    </source>
</evidence>
<dbReference type="EMBL" id="EQ962659">
    <property type="protein sequence ID" value="EED13044.1"/>
    <property type="molecule type" value="Genomic_DNA"/>
</dbReference>
<dbReference type="InParanoid" id="B8MRE9"/>
<name>B8MRE9_TALSN</name>
<keyword evidence="3" id="KW-1185">Reference proteome</keyword>
<sequence>MDSSDPIIASYDVFLTDSDIERYVFQYLDREIETKHGSGGPYDQRHGQKPVSLKLKPKTGLVEIEVPITTSAGVYDVNRGLKYGEAMKQSRVLREGGSFGLAGGFNTQHTGGGGSNGGSRVKTEPGEGDEMQDVKGGKSGQTILRTQTLAGRMKEPVDGEPVYMLGAFRGSHFFLSPVSALVQLRPQLHHIDASDEASRIRLMRGRKDLDEDGGPVQAEARAVDVKVKSAEAGETTPAGNIELLKKIQDDKWETYEWFDAESEEAWVTYENYMIHQEPEDLPQLESAVDGETYLDVMSAPRVDPARPEMTGWAMKQNRRKQKGFIDVDG</sequence>
<dbReference type="PhylomeDB" id="B8MRE9"/>
<evidence type="ECO:0008006" key="4">
    <source>
        <dbReference type="Google" id="ProtNLM"/>
    </source>
</evidence>
<dbReference type="STRING" id="441959.B8MRE9"/>
<dbReference type="OMA" id="QHPNRTD"/>
<dbReference type="OrthoDB" id="340681at2759"/>
<dbReference type="PANTHER" id="PTHR12069:SF0">
    <property type="entry name" value="DNA-DIRECTED RNA POLYMERASE III SUBUNIT RPC5"/>
    <property type="match status" value="1"/>
</dbReference>
<feature type="region of interest" description="Disordered" evidence="1">
    <location>
        <begin position="103"/>
        <end position="139"/>
    </location>
</feature>
<protein>
    <recommendedName>
        <fullName evidence="4">Sulfite reductase beta subunit</fullName>
    </recommendedName>
</protein>
<evidence type="ECO:0000313" key="3">
    <source>
        <dbReference type="Proteomes" id="UP000001745"/>
    </source>
</evidence>
<dbReference type="VEuPathDB" id="FungiDB:TSTA_055460"/>
<dbReference type="GO" id="GO:0005666">
    <property type="term" value="C:RNA polymerase III complex"/>
    <property type="evidence" value="ECO:0007669"/>
    <property type="project" value="TreeGrafter"/>
</dbReference>
<accession>B8MRE9</accession>
<dbReference type="RefSeq" id="XP_002487155.1">
    <property type="nucleotide sequence ID" value="XM_002487110.1"/>
</dbReference>
<reference evidence="3" key="1">
    <citation type="journal article" date="2015" name="Genome Announc.">
        <title>Genome sequence of the AIDS-associated pathogen Penicillium marneffei (ATCC18224) and its near taxonomic relative Talaromyces stipitatus (ATCC10500).</title>
        <authorList>
            <person name="Nierman W.C."/>
            <person name="Fedorova-Abrams N.D."/>
            <person name="Andrianopoulos A."/>
        </authorList>
    </citation>
    <scope>NUCLEOTIDE SEQUENCE [LARGE SCALE GENOMIC DNA]</scope>
    <source>
        <strain evidence="3">ATCC 10500 / CBS 375.48 / QM 6759 / NRRL 1006</strain>
    </source>
</reference>